<sequence length="63" mass="7503">MLFNVYVMGSIQVEVETAEDAIKRARDEFERRLRENLSAFMQAITVEEDTLLNRTDYYDLLNR</sequence>
<feature type="coiled-coil region" evidence="1">
    <location>
        <begin position="8"/>
        <end position="35"/>
    </location>
</feature>
<dbReference type="AlphaFoldDB" id="A0A1W1VTY8"/>
<keyword evidence="3" id="KW-1185">Reference proteome</keyword>
<dbReference type="Proteomes" id="UP000192569">
    <property type="component" value="Chromosome I"/>
</dbReference>
<protein>
    <submittedName>
        <fullName evidence="2">Uncharacterized protein</fullName>
    </submittedName>
</protein>
<reference evidence="2 3" key="1">
    <citation type="submission" date="2017-04" db="EMBL/GenBank/DDBJ databases">
        <authorList>
            <person name="Afonso C.L."/>
            <person name="Miller P.J."/>
            <person name="Scott M.A."/>
            <person name="Spackman E."/>
            <person name="Goraichik I."/>
            <person name="Dimitrov K.M."/>
            <person name="Suarez D.L."/>
            <person name="Swayne D.E."/>
        </authorList>
    </citation>
    <scope>NUCLEOTIDE SEQUENCE [LARGE SCALE GENOMIC DNA]</scope>
    <source>
        <strain evidence="2 3">ToBE</strain>
    </source>
</reference>
<evidence type="ECO:0000313" key="2">
    <source>
        <dbReference type="EMBL" id="SMB96796.1"/>
    </source>
</evidence>
<evidence type="ECO:0000313" key="3">
    <source>
        <dbReference type="Proteomes" id="UP000192569"/>
    </source>
</evidence>
<dbReference type="EMBL" id="LT838272">
    <property type="protein sequence ID" value="SMB96796.1"/>
    <property type="molecule type" value="Genomic_DNA"/>
</dbReference>
<proteinExistence type="predicted"/>
<dbReference type="RefSeq" id="WP_084665267.1">
    <property type="nucleotide sequence ID" value="NZ_LT838272.1"/>
</dbReference>
<keyword evidence="1" id="KW-0175">Coiled coil</keyword>
<evidence type="ECO:0000256" key="1">
    <source>
        <dbReference type="SAM" id="Coils"/>
    </source>
</evidence>
<name>A0A1W1VTY8_9FIRM</name>
<accession>A0A1W1VTY8</accession>
<gene>
    <name evidence="2" type="ORF">SAMN00808754_1655</name>
</gene>
<dbReference type="STRING" id="698762.SAMN00808754_1655"/>
<organism evidence="2 3">
    <name type="scientific">Thermanaeromonas toyohensis ToBE</name>
    <dbReference type="NCBI Taxonomy" id="698762"/>
    <lineage>
        <taxon>Bacteria</taxon>
        <taxon>Bacillati</taxon>
        <taxon>Bacillota</taxon>
        <taxon>Clostridia</taxon>
        <taxon>Neomoorellales</taxon>
        <taxon>Neomoorellaceae</taxon>
        <taxon>Thermanaeromonas</taxon>
    </lineage>
</organism>